<dbReference type="Proteomes" id="UP001501752">
    <property type="component" value="Unassembled WGS sequence"/>
</dbReference>
<feature type="region of interest" description="Disordered" evidence="8">
    <location>
        <begin position="255"/>
        <end position="283"/>
    </location>
</feature>
<dbReference type="InterPro" id="IPR013320">
    <property type="entry name" value="ConA-like_dom_sf"/>
</dbReference>
<dbReference type="Pfam" id="PF07504">
    <property type="entry name" value="FTP"/>
    <property type="match status" value="1"/>
</dbReference>
<feature type="domain" description="FTP" evidence="12">
    <location>
        <begin position="76"/>
        <end position="118"/>
    </location>
</feature>
<keyword evidence="5" id="KW-0378">Hydrolase</keyword>
<proteinExistence type="inferred from homology"/>
<evidence type="ECO:0000256" key="1">
    <source>
        <dbReference type="ARBA" id="ARBA00009388"/>
    </source>
</evidence>
<reference evidence="14" key="1">
    <citation type="journal article" date="2019" name="Int. J. Syst. Evol. Microbiol.">
        <title>The Global Catalogue of Microorganisms (GCM) 10K type strain sequencing project: providing services to taxonomists for standard genome sequencing and annotation.</title>
        <authorList>
            <consortium name="The Broad Institute Genomics Platform"/>
            <consortium name="The Broad Institute Genome Sequencing Center for Infectious Disease"/>
            <person name="Wu L."/>
            <person name="Ma J."/>
        </authorList>
    </citation>
    <scope>NUCLEOTIDE SEQUENCE [LARGE SCALE GENOMIC DNA]</scope>
    <source>
        <strain evidence="14">JCM 13006</strain>
    </source>
</reference>
<dbReference type="InterPro" id="IPR050728">
    <property type="entry name" value="Zinc_Metalloprotease_M4"/>
</dbReference>
<dbReference type="InterPro" id="IPR027268">
    <property type="entry name" value="Peptidase_M4/M1_CTD_sf"/>
</dbReference>
<dbReference type="RefSeq" id="WP_345700610.1">
    <property type="nucleotide sequence ID" value="NZ_BAABIS010000001.1"/>
</dbReference>
<evidence type="ECO:0000256" key="2">
    <source>
        <dbReference type="ARBA" id="ARBA00022670"/>
    </source>
</evidence>
<keyword evidence="7" id="KW-0482">Metalloprotease</keyword>
<evidence type="ECO:0000256" key="9">
    <source>
        <dbReference type="SAM" id="SignalP"/>
    </source>
</evidence>
<dbReference type="InterPro" id="IPR013856">
    <property type="entry name" value="Peptidase_M4_domain"/>
</dbReference>
<dbReference type="CDD" id="cd09597">
    <property type="entry name" value="M4_TLP"/>
    <property type="match status" value="1"/>
</dbReference>
<dbReference type="PANTHER" id="PTHR33794">
    <property type="entry name" value="BACILLOLYSIN"/>
    <property type="match status" value="1"/>
</dbReference>
<feature type="compositionally biased region" description="Low complexity" evidence="8">
    <location>
        <begin position="552"/>
        <end position="567"/>
    </location>
</feature>
<dbReference type="InterPro" id="IPR023612">
    <property type="entry name" value="Peptidase_M4"/>
</dbReference>
<comment type="similarity">
    <text evidence="1">Belongs to the peptidase M4 family.</text>
</comment>
<dbReference type="EMBL" id="BAABIS010000001">
    <property type="protein sequence ID" value="GAA4877318.1"/>
    <property type="molecule type" value="Genomic_DNA"/>
</dbReference>
<keyword evidence="2" id="KW-0645">Protease</keyword>
<feature type="chain" id="PRO_5046926785" description="Peptidase M4 family protein" evidence="9">
    <location>
        <begin position="25"/>
        <end position="729"/>
    </location>
</feature>
<dbReference type="SUPFAM" id="SSF55486">
    <property type="entry name" value="Metalloproteases ('zincins'), catalytic domain"/>
    <property type="match status" value="1"/>
</dbReference>
<feature type="compositionally biased region" description="Low complexity" evidence="8">
    <location>
        <begin position="575"/>
        <end position="585"/>
    </location>
</feature>
<dbReference type="Gene3D" id="2.60.120.260">
    <property type="entry name" value="Galactose-binding domain-like"/>
    <property type="match status" value="1"/>
</dbReference>
<feature type="region of interest" description="Disordered" evidence="8">
    <location>
        <begin position="550"/>
        <end position="605"/>
    </location>
</feature>
<dbReference type="PANTHER" id="PTHR33794:SF1">
    <property type="entry name" value="BACILLOLYSIN"/>
    <property type="match status" value="1"/>
</dbReference>
<evidence type="ECO:0000256" key="5">
    <source>
        <dbReference type="ARBA" id="ARBA00022801"/>
    </source>
</evidence>
<evidence type="ECO:0000256" key="4">
    <source>
        <dbReference type="ARBA" id="ARBA00022729"/>
    </source>
</evidence>
<dbReference type="Pfam" id="PF01447">
    <property type="entry name" value="Peptidase_M4"/>
    <property type="match status" value="1"/>
</dbReference>
<organism evidence="13 14">
    <name type="scientific">Kitasatospora terrestris</name>
    <dbReference type="NCBI Taxonomy" id="258051"/>
    <lineage>
        <taxon>Bacteria</taxon>
        <taxon>Bacillati</taxon>
        <taxon>Actinomycetota</taxon>
        <taxon>Actinomycetes</taxon>
        <taxon>Kitasatosporales</taxon>
        <taxon>Streptomycetaceae</taxon>
        <taxon>Kitasatospora</taxon>
    </lineage>
</organism>
<feature type="compositionally biased region" description="Polar residues" evidence="8">
    <location>
        <begin position="255"/>
        <end position="269"/>
    </location>
</feature>
<evidence type="ECO:0000259" key="10">
    <source>
        <dbReference type="Pfam" id="PF01447"/>
    </source>
</evidence>
<evidence type="ECO:0000256" key="6">
    <source>
        <dbReference type="ARBA" id="ARBA00022833"/>
    </source>
</evidence>
<dbReference type="Gene3D" id="3.10.450.490">
    <property type="match status" value="1"/>
</dbReference>
<evidence type="ECO:0008006" key="15">
    <source>
        <dbReference type="Google" id="ProtNLM"/>
    </source>
</evidence>
<dbReference type="PRINTS" id="PR00730">
    <property type="entry name" value="THERMOLYSIN"/>
</dbReference>
<comment type="caution">
    <text evidence="13">The sequence shown here is derived from an EMBL/GenBank/DDBJ whole genome shotgun (WGS) entry which is preliminary data.</text>
</comment>
<evidence type="ECO:0000256" key="7">
    <source>
        <dbReference type="ARBA" id="ARBA00023049"/>
    </source>
</evidence>
<dbReference type="InterPro" id="IPR001570">
    <property type="entry name" value="Peptidase_M4_C_domain"/>
</dbReference>
<dbReference type="Gene3D" id="3.10.170.10">
    <property type="match status" value="1"/>
</dbReference>
<keyword evidence="6" id="KW-0862">Zinc</keyword>
<dbReference type="Gene3D" id="3.10.450.40">
    <property type="match status" value="1"/>
</dbReference>
<evidence type="ECO:0000313" key="14">
    <source>
        <dbReference type="Proteomes" id="UP001501752"/>
    </source>
</evidence>
<dbReference type="InterPro" id="IPR011096">
    <property type="entry name" value="FTP_domain"/>
</dbReference>
<evidence type="ECO:0000313" key="13">
    <source>
        <dbReference type="EMBL" id="GAA4877318.1"/>
    </source>
</evidence>
<keyword evidence="14" id="KW-1185">Reference proteome</keyword>
<dbReference type="Gene3D" id="1.10.390.10">
    <property type="entry name" value="Neutral Protease Domain 2"/>
    <property type="match status" value="1"/>
</dbReference>
<evidence type="ECO:0000256" key="3">
    <source>
        <dbReference type="ARBA" id="ARBA00022723"/>
    </source>
</evidence>
<feature type="domain" description="Peptidase M4" evidence="10">
    <location>
        <begin position="217"/>
        <end position="369"/>
    </location>
</feature>
<evidence type="ECO:0000259" key="11">
    <source>
        <dbReference type="Pfam" id="PF02868"/>
    </source>
</evidence>
<gene>
    <name evidence="13" type="ORF">GCM10023235_66570</name>
</gene>
<sequence>MSRKNALAAAVAAALALGTVTVVATQSTAAARGSSARPGAGFRAMAAEVRGEAMRTADREAAATARALGFGADERLAVKDVLVDADGARHVRYDRTFRGLPVIGGDLVVHYDANGRATGSDQAHRGALKVVGTTPKLSAADASAAAVRHAKHVKNAKPDAADSSALVVYAVGKVPVLAYRSTVTGEGDAGAASREAVIVDAASGAPLDQYELHQGVTGTGNGTTVGQVSIETTQSGSSYTLTDAAHGGTIVYDSYNSSQSNPKQNARTFSKSTNSWGNGTTSSRESAAVDASYGLAKTWDFYKDTFNRSGIRNDGRGAPAYVHVDTSLLNAFYDDDCFCMFFGDGSSQNSNTPVTALDVAGHEMSHGVTAATANLNYSGESGGLNEATSDIFGTMVEFYANNAGDPGDYYIGEKLNMSGGYMRRMDNPSLDGSSLSCYSSSAGSVDVHLSSGIGNHFFYLASEGTGAKTIGGRSHNGTTCNNDTFAGIGKDKAAAVWYRALSAYMTSTTNYSGARTATLQAAADLYGTNSQERYLVSKAWAAVSVGTALPDPGTGTPSPSPTSSSTPAPSPTPSPTATSTPAPTGNALVNGGFEQGTTGWTQSDNDITNSTLQAAHGGSWYAWMMGYGTSAVESLSQSGIAVPATGTPKLTFWLKVTTQETGTTVYDTLKVNVNGTTLATYSNANAGTSYVQKTVDLSAYKGRTVQLEFAGTEDAYLATTFLVDDIAIG</sequence>
<evidence type="ECO:0000259" key="12">
    <source>
        <dbReference type="Pfam" id="PF07504"/>
    </source>
</evidence>
<protein>
    <recommendedName>
        <fullName evidence="15">Peptidase M4 family protein</fullName>
    </recommendedName>
</protein>
<feature type="compositionally biased region" description="Low complexity" evidence="8">
    <location>
        <begin position="270"/>
        <end position="283"/>
    </location>
</feature>
<feature type="signal peptide" evidence="9">
    <location>
        <begin position="1"/>
        <end position="24"/>
    </location>
</feature>
<dbReference type="SUPFAM" id="SSF49899">
    <property type="entry name" value="Concanavalin A-like lectins/glucanases"/>
    <property type="match status" value="1"/>
</dbReference>
<dbReference type="Pfam" id="PF02868">
    <property type="entry name" value="Peptidase_M4_C"/>
    <property type="match status" value="1"/>
</dbReference>
<keyword evidence="4 9" id="KW-0732">Signal</keyword>
<name>A0ABP9EG06_9ACTN</name>
<accession>A0ABP9EG06</accession>
<keyword evidence="3" id="KW-0479">Metal-binding</keyword>
<evidence type="ECO:0000256" key="8">
    <source>
        <dbReference type="SAM" id="MobiDB-lite"/>
    </source>
</evidence>
<feature type="domain" description="Peptidase M4 C-terminal" evidence="11">
    <location>
        <begin position="373"/>
        <end position="545"/>
    </location>
</feature>
<feature type="compositionally biased region" description="Polar residues" evidence="8">
    <location>
        <begin position="595"/>
        <end position="605"/>
    </location>
</feature>